<keyword evidence="3" id="KW-1185">Reference proteome</keyword>
<protein>
    <submittedName>
        <fullName evidence="2">Uncharacterized protein</fullName>
    </submittedName>
</protein>
<dbReference type="Proteomes" id="UP000800041">
    <property type="component" value="Unassembled WGS sequence"/>
</dbReference>
<evidence type="ECO:0000313" key="2">
    <source>
        <dbReference type="EMBL" id="KAF1984859.1"/>
    </source>
</evidence>
<evidence type="ECO:0000313" key="3">
    <source>
        <dbReference type="Proteomes" id="UP000800041"/>
    </source>
</evidence>
<accession>A0A6G1GVS2</accession>
<gene>
    <name evidence="2" type="ORF">K402DRAFT_119810</name>
</gene>
<organism evidence="2 3">
    <name type="scientific">Aulographum hederae CBS 113979</name>
    <dbReference type="NCBI Taxonomy" id="1176131"/>
    <lineage>
        <taxon>Eukaryota</taxon>
        <taxon>Fungi</taxon>
        <taxon>Dikarya</taxon>
        <taxon>Ascomycota</taxon>
        <taxon>Pezizomycotina</taxon>
        <taxon>Dothideomycetes</taxon>
        <taxon>Pleosporomycetidae</taxon>
        <taxon>Aulographales</taxon>
        <taxon>Aulographaceae</taxon>
    </lineage>
</organism>
<reference evidence="2" key="1">
    <citation type="journal article" date="2020" name="Stud. Mycol.">
        <title>101 Dothideomycetes genomes: a test case for predicting lifestyles and emergence of pathogens.</title>
        <authorList>
            <person name="Haridas S."/>
            <person name="Albert R."/>
            <person name="Binder M."/>
            <person name="Bloem J."/>
            <person name="Labutti K."/>
            <person name="Salamov A."/>
            <person name="Andreopoulos B."/>
            <person name="Baker S."/>
            <person name="Barry K."/>
            <person name="Bills G."/>
            <person name="Bluhm B."/>
            <person name="Cannon C."/>
            <person name="Castanera R."/>
            <person name="Culley D."/>
            <person name="Daum C."/>
            <person name="Ezra D."/>
            <person name="Gonzalez J."/>
            <person name="Henrissat B."/>
            <person name="Kuo A."/>
            <person name="Liang C."/>
            <person name="Lipzen A."/>
            <person name="Lutzoni F."/>
            <person name="Magnuson J."/>
            <person name="Mondo S."/>
            <person name="Nolan M."/>
            <person name="Ohm R."/>
            <person name="Pangilinan J."/>
            <person name="Park H.-J."/>
            <person name="Ramirez L."/>
            <person name="Alfaro M."/>
            <person name="Sun H."/>
            <person name="Tritt A."/>
            <person name="Yoshinaga Y."/>
            <person name="Zwiers L.-H."/>
            <person name="Turgeon B."/>
            <person name="Goodwin S."/>
            <person name="Spatafora J."/>
            <person name="Crous P."/>
            <person name="Grigoriev I."/>
        </authorList>
    </citation>
    <scope>NUCLEOTIDE SEQUENCE</scope>
    <source>
        <strain evidence="2">CBS 113979</strain>
    </source>
</reference>
<name>A0A6G1GVS2_9PEZI</name>
<dbReference type="EMBL" id="ML977165">
    <property type="protein sequence ID" value="KAF1984859.1"/>
    <property type="molecule type" value="Genomic_DNA"/>
</dbReference>
<dbReference type="AlphaFoldDB" id="A0A6G1GVS2"/>
<feature type="region of interest" description="Disordered" evidence="1">
    <location>
        <begin position="1"/>
        <end position="24"/>
    </location>
</feature>
<sequence length="153" mass="16600">MRMQHHPAPDDTSSSVTRRPKPSSIAVQDSSSLFSLSLCLPRICDRLALVPKPRARTSDWGLPLRTRAQHHSTTALRNRAPEIASPSHLHTGDLAKLSLQQSTTLYSLSPCNTSSASVLPCTAASVCSCSVPVVKRPSPLSWRSRGRSGHGRR</sequence>
<proteinExistence type="predicted"/>
<evidence type="ECO:0000256" key="1">
    <source>
        <dbReference type="SAM" id="MobiDB-lite"/>
    </source>
</evidence>